<name>A0A7J9H5Z1_9ROSI</name>
<evidence type="ECO:0000313" key="3">
    <source>
        <dbReference type="EMBL" id="MBA0805028.1"/>
    </source>
</evidence>
<evidence type="ECO:0000256" key="1">
    <source>
        <dbReference type="SAM" id="MobiDB-lite"/>
    </source>
</evidence>
<accession>A0A7J9H5Z1</accession>
<dbReference type="EMBL" id="JABFAD010000008">
    <property type="protein sequence ID" value="MBA0805028.1"/>
    <property type="molecule type" value="Genomic_DNA"/>
</dbReference>
<feature type="compositionally biased region" description="Acidic residues" evidence="1">
    <location>
        <begin position="13"/>
        <end position="22"/>
    </location>
</feature>
<reference evidence="3 4" key="1">
    <citation type="journal article" date="2019" name="Genome Biol. Evol.">
        <title>Insights into the evolution of the New World diploid cottons (Gossypium, subgenus Houzingenia) based on genome sequencing.</title>
        <authorList>
            <person name="Grover C.E."/>
            <person name="Arick M.A. 2nd"/>
            <person name="Thrash A."/>
            <person name="Conover J.L."/>
            <person name="Sanders W.S."/>
            <person name="Peterson D.G."/>
            <person name="Frelichowski J.E."/>
            <person name="Scheffler J.A."/>
            <person name="Scheffler B.E."/>
            <person name="Wendel J.F."/>
        </authorList>
    </citation>
    <scope>NUCLEOTIDE SEQUENCE [LARGE SCALE GENOMIC DNA]</scope>
    <source>
        <strain evidence="3">0</strain>
        <tissue evidence="3">Leaf</tissue>
    </source>
</reference>
<evidence type="ECO:0000313" key="4">
    <source>
        <dbReference type="Proteomes" id="UP000593560"/>
    </source>
</evidence>
<dbReference type="PANTHER" id="PTHR31286">
    <property type="entry name" value="GLYCINE-RICH CELL WALL STRUCTURAL PROTEIN 1.8-LIKE"/>
    <property type="match status" value="1"/>
</dbReference>
<protein>
    <recommendedName>
        <fullName evidence="2">DUF4283 domain-containing protein</fullName>
    </recommendedName>
</protein>
<dbReference type="Proteomes" id="UP000593560">
    <property type="component" value="Unassembled WGS sequence"/>
</dbReference>
<gene>
    <name evidence="3" type="ORF">Gohar_004573</name>
</gene>
<sequence>MGEELANLNIAKEEEESVQTTEDEDVVEEEFNFCLVERLLMDSLVHIPSMRNLLSELWHPLEGVSITKIEEKRILFRFYNNVDLKRAWDDTPWFFSRHLVIFHHLTKGEDPVQVPLNHTTFWVQIHNLSLGLIALPRRVTPAGSKWLRKEPMDVGKLRMDWDKDKRGRKYGDAFYDQVH</sequence>
<feature type="region of interest" description="Disordered" evidence="1">
    <location>
        <begin position="1"/>
        <end position="22"/>
    </location>
</feature>
<dbReference type="InterPro" id="IPR025558">
    <property type="entry name" value="DUF4283"/>
</dbReference>
<keyword evidence="4" id="KW-1185">Reference proteome</keyword>
<dbReference type="OrthoDB" id="1750606at2759"/>
<dbReference type="InterPro" id="IPR040256">
    <property type="entry name" value="At4g02000-like"/>
</dbReference>
<feature type="domain" description="DUF4283" evidence="2">
    <location>
        <begin position="28"/>
        <end position="111"/>
    </location>
</feature>
<dbReference type="PANTHER" id="PTHR31286:SF153">
    <property type="entry name" value="DUF4283 DOMAIN PROTEIN"/>
    <property type="match status" value="1"/>
</dbReference>
<evidence type="ECO:0000259" key="2">
    <source>
        <dbReference type="Pfam" id="PF14111"/>
    </source>
</evidence>
<proteinExistence type="predicted"/>
<dbReference type="AlphaFoldDB" id="A0A7J9H5Z1"/>
<organism evidence="3 4">
    <name type="scientific">Gossypium harknessii</name>
    <dbReference type="NCBI Taxonomy" id="34285"/>
    <lineage>
        <taxon>Eukaryota</taxon>
        <taxon>Viridiplantae</taxon>
        <taxon>Streptophyta</taxon>
        <taxon>Embryophyta</taxon>
        <taxon>Tracheophyta</taxon>
        <taxon>Spermatophyta</taxon>
        <taxon>Magnoliopsida</taxon>
        <taxon>eudicotyledons</taxon>
        <taxon>Gunneridae</taxon>
        <taxon>Pentapetalae</taxon>
        <taxon>rosids</taxon>
        <taxon>malvids</taxon>
        <taxon>Malvales</taxon>
        <taxon>Malvaceae</taxon>
        <taxon>Malvoideae</taxon>
        <taxon>Gossypium</taxon>
    </lineage>
</organism>
<dbReference type="Pfam" id="PF14111">
    <property type="entry name" value="DUF4283"/>
    <property type="match status" value="1"/>
</dbReference>
<feature type="non-terminal residue" evidence="3">
    <location>
        <position position="1"/>
    </location>
</feature>
<comment type="caution">
    <text evidence="3">The sequence shown here is derived from an EMBL/GenBank/DDBJ whole genome shotgun (WGS) entry which is preliminary data.</text>
</comment>